<accession>A0A2M8S3A4</accession>
<gene>
    <name evidence="1" type="ORF">CVP05_05590</name>
</gene>
<dbReference type="Proteomes" id="UP000229329">
    <property type="component" value="Unassembled WGS sequence"/>
</dbReference>
<dbReference type="EMBL" id="PHHA01000009">
    <property type="protein sequence ID" value="PJG85633.1"/>
    <property type="molecule type" value="Genomic_DNA"/>
</dbReference>
<protein>
    <submittedName>
        <fullName evidence="1">Ribosome alternative rescue factor ArfA</fullName>
    </submittedName>
</protein>
<dbReference type="AlphaFoldDB" id="A0A2M8S3A4"/>
<sequence length="85" mass="9831">MAKKLKAQTTSTQLVYQHNKGVIRDNAIFALLSDQLFRSRTEKKLKGKGSYQRKAKHAQKYIEKPDHKVSPHRNIMNGLFITCVF</sequence>
<comment type="caution">
    <text evidence="1">The sequence shown here is derived from an EMBL/GenBank/DDBJ whole genome shotgun (WGS) entry which is preliminary data.</text>
</comment>
<dbReference type="OrthoDB" id="8603552at2"/>
<proteinExistence type="predicted"/>
<evidence type="ECO:0000313" key="2">
    <source>
        <dbReference type="Proteomes" id="UP000229329"/>
    </source>
</evidence>
<dbReference type="InterPro" id="IPR005589">
    <property type="entry name" value="ArfA"/>
</dbReference>
<reference evidence="1 2" key="1">
    <citation type="submission" date="2017-11" db="EMBL/GenBank/DDBJ databases">
        <title>Reclassification of Bisgaard taxon 7 as Conservatibacter flavescens gen. nov., sp. nov.</title>
        <authorList>
            <person name="Christensen H."/>
        </authorList>
    </citation>
    <scope>NUCLEOTIDE SEQUENCE [LARGE SCALE GENOMIC DNA]</scope>
    <source>
        <strain evidence="1 2">7_4</strain>
    </source>
</reference>
<evidence type="ECO:0000313" key="1">
    <source>
        <dbReference type="EMBL" id="PJG85633.1"/>
    </source>
</evidence>
<organism evidence="1 2">
    <name type="scientific">Conservatibacter flavescens</name>
    <dbReference type="NCBI Taxonomy" id="28161"/>
    <lineage>
        <taxon>Bacteria</taxon>
        <taxon>Pseudomonadati</taxon>
        <taxon>Pseudomonadota</taxon>
        <taxon>Gammaproteobacteria</taxon>
        <taxon>Pasteurellales</taxon>
        <taxon>Pasteurellaceae</taxon>
        <taxon>Conservatibacter</taxon>
    </lineage>
</organism>
<dbReference type="GO" id="GO:0072344">
    <property type="term" value="P:rescue of stalled ribosome"/>
    <property type="evidence" value="ECO:0007669"/>
    <property type="project" value="InterPro"/>
</dbReference>
<keyword evidence="2" id="KW-1185">Reference proteome</keyword>
<name>A0A2M8S3A4_9PAST</name>
<dbReference type="Pfam" id="PF03889">
    <property type="entry name" value="ArfA"/>
    <property type="match status" value="1"/>
</dbReference>
<dbReference type="RefSeq" id="WP_100288589.1">
    <property type="nucleotide sequence ID" value="NZ_PHHA01000009.1"/>
</dbReference>